<evidence type="ECO:0000313" key="10">
    <source>
        <dbReference type="Proteomes" id="UP000177042"/>
    </source>
</evidence>
<dbReference type="GO" id="GO:0022625">
    <property type="term" value="C:cytosolic large ribosomal subunit"/>
    <property type="evidence" value="ECO:0007669"/>
    <property type="project" value="TreeGrafter"/>
</dbReference>
<feature type="region of interest" description="Disordered" evidence="8">
    <location>
        <begin position="136"/>
        <end position="169"/>
    </location>
</feature>
<evidence type="ECO:0000256" key="3">
    <source>
        <dbReference type="ARBA" id="ARBA00022884"/>
    </source>
</evidence>
<protein>
    <recommendedName>
        <fullName evidence="6 7">Large ribosomal subunit protein uL3</fullName>
    </recommendedName>
</protein>
<evidence type="ECO:0000256" key="8">
    <source>
        <dbReference type="SAM" id="MobiDB-lite"/>
    </source>
</evidence>
<comment type="similarity">
    <text evidence="1 7">Belongs to the universal ribosomal protein uL3 family.</text>
</comment>
<proteinExistence type="inferred from homology"/>
<evidence type="ECO:0000256" key="7">
    <source>
        <dbReference type="HAMAP-Rule" id="MF_01325"/>
    </source>
</evidence>
<organism evidence="9 10">
    <name type="scientific">Candidatus Daviesbacteria bacterium RIFCSPHIGHO2_02_FULL_39_12</name>
    <dbReference type="NCBI Taxonomy" id="1797770"/>
    <lineage>
        <taxon>Bacteria</taxon>
        <taxon>Candidatus Daviesiibacteriota</taxon>
    </lineage>
</organism>
<dbReference type="InterPro" id="IPR009000">
    <property type="entry name" value="Transl_B-barrel_sf"/>
</dbReference>
<dbReference type="Gene3D" id="3.30.160.810">
    <property type="match status" value="1"/>
</dbReference>
<feature type="region of interest" description="Disordered" evidence="8">
    <location>
        <begin position="227"/>
        <end position="282"/>
    </location>
</feature>
<dbReference type="Gene3D" id="2.40.30.10">
    <property type="entry name" value="Translation factors"/>
    <property type="match status" value="1"/>
</dbReference>
<evidence type="ECO:0000256" key="4">
    <source>
        <dbReference type="ARBA" id="ARBA00022980"/>
    </source>
</evidence>
<feature type="compositionally biased region" description="Basic and acidic residues" evidence="8">
    <location>
        <begin position="262"/>
        <end position="274"/>
    </location>
</feature>
<evidence type="ECO:0000256" key="1">
    <source>
        <dbReference type="ARBA" id="ARBA00006540"/>
    </source>
</evidence>
<dbReference type="InterPro" id="IPR019927">
    <property type="entry name" value="Ribosomal_uL3_bac/org-type"/>
</dbReference>
<comment type="function">
    <text evidence="7">One of the primary rRNA binding proteins, it binds directly near the 3'-end of the 23S rRNA, where it nucleates assembly of the 50S subunit.</text>
</comment>
<dbReference type="Pfam" id="PF00297">
    <property type="entry name" value="Ribosomal_L3"/>
    <property type="match status" value="1"/>
</dbReference>
<keyword evidence="5 7" id="KW-0687">Ribonucleoprotein</keyword>
<evidence type="ECO:0000256" key="2">
    <source>
        <dbReference type="ARBA" id="ARBA00022730"/>
    </source>
</evidence>
<dbReference type="FunFam" id="2.40.30.10:FF:000004">
    <property type="entry name" value="50S ribosomal protein L3"/>
    <property type="match status" value="1"/>
</dbReference>
<keyword evidence="4 7" id="KW-0689">Ribosomal protein</keyword>
<dbReference type="GO" id="GO:0006412">
    <property type="term" value="P:translation"/>
    <property type="evidence" value="ECO:0007669"/>
    <property type="project" value="UniProtKB-UniRule"/>
</dbReference>
<dbReference type="NCBIfam" id="TIGR03625">
    <property type="entry name" value="L3_bact"/>
    <property type="match status" value="1"/>
</dbReference>
<keyword evidence="3 7" id="KW-0694">RNA-binding</keyword>
<keyword evidence="2 7" id="KW-0699">rRNA-binding</keyword>
<dbReference type="AlphaFoldDB" id="A0A1F5J9V1"/>
<dbReference type="SUPFAM" id="SSF50447">
    <property type="entry name" value="Translation proteins"/>
    <property type="match status" value="1"/>
</dbReference>
<dbReference type="Proteomes" id="UP000177042">
    <property type="component" value="Unassembled WGS sequence"/>
</dbReference>
<name>A0A1F5J9V1_9BACT</name>
<dbReference type="GO" id="GO:0003735">
    <property type="term" value="F:structural constituent of ribosome"/>
    <property type="evidence" value="ECO:0007669"/>
    <property type="project" value="UniProtKB-UniRule"/>
</dbReference>
<dbReference type="PANTHER" id="PTHR11229">
    <property type="entry name" value="50S RIBOSOMAL PROTEIN L3"/>
    <property type="match status" value="1"/>
</dbReference>
<dbReference type="GO" id="GO:0019843">
    <property type="term" value="F:rRNA binding"/>
    <property type="evidence" value="ECO:0007669"/>
    <property type="project" value="UniProtKB-UniRule"/>
</dbReference>
<dbReference type="InterPro" id="IPR000597">
    <property type="entry name" value="Ribosomal_uL3"/>
</dbReference>
<dbReference type="HAMAP" id="MF_01325_B">
    <property type="entry name" value="Ribosomal_uL3_B"/>
    <property type="match status" value="1"/>
</dbReference>
<dbReference type="PANTHER" id="PTHR11229:SF16">
    <property type="entry name" value="LARGE RIBOSOMAL SUBUNIT PROTEIN UL3C"/>
    <property type="match status" value="1"/>
</dbReference>
<sequence>MINALLGIKKNMIATYDARGRRVGATLIQVDPNFVTQVKTADSKDGYEAVQIGMGTKKSVHKPQVGHAKKAGIEKGIRWFKEVKISELSGNLNLQNIAKPTLDNIQPGQEIKLDQVFSIGDAVKVSGISRGRGFQGGVRRHGFAGGPRTHGQSDRHRASGSIGSGTTPGRVYKGKRMAGHMGSNKVSVKNLEVVGLDRSKNLLIVKGGIPGHVNSLVMITKLGRIKGYTPPPEEKPEEEGEGSVVGEENKNESSVVSNQSSDKAEEPKVERNPEGGESNAKS</sequence>
<comment type="subunit">
    <text evidence="7">Part of the 50S ribosomal subunit. Forms a cluster with proteins L14 and L19.</text>
</comment>
<reference evidence="9 10" key="1">
    <citation type="journal article" date="2016" name="Nat. Commun.">
        <title>Thousands of microbial genomes shed light on interconnected biogeochemical processes in an aquifer system.</title>
        <authorList>
            <person name="Anantharaman K."/>
            <person name="Brown C.T."/>
            <person name="Hug L.A."/>
            <person name="Sharon I."/>
            <person name="Castelle C.J."/>
            <person name="Probst A.J."/>
            <person name="Thomas B.C."/>
            <person name="Singh A."/>
            <person name="Wilkins M.J."/>
            <person name="Karaoz U."/>
            <person name="Brodie E.L."/>
            <person name="Williams K.H."/>
            <person name="Hubbard S.S."/>
            <person name="Banfield J.F."/>
        </authorList>
    </citation>
    <scope>NUCLEOTIDE SEQUENCE [LARGE SCALE GENOMIC DNA]</scope>
</reference>
<accession>A0A1F5J9V1</accession>
<evidence type="ECO:0000256" key="5">
    <source>
        <dbReference type="ARBA" id="ARBA00023274"/>
    </source>
</evidence>
<evidence type="ECO:0000313" key="9">
    <source>
        <dbReference type="EMBL" id="OGE25358.1"/>
    </source>
</evidence>
<comment type="caution">
    <text evidence="9">The sequence shown here is derived from an EMBL/GenBank/DDBJ whole genome shotgun (WGS) entry which is preliminary data.</text>
</comment>
<gene>
    <name evidence="7" type="primary">rplC</name>
    <name evidence="9" type="ORF">A3C26_00795</name>
</gene>
<dbReference type="EMBL" id="MFCX01000027">
    <property type="protein sequence ID" value="OGE25358.1"/>
    <property type="molecule type" value="Genomic_DNA"/>
</dbReference>
<evidence type="ECO:0000256" key="6">
    <source>
        <dbReference type="ARBA" id="ARBA00035243"/>
    </source>
</evidence>